<comment type="caution">
    <text evidence="11">The sequence shown here is derived from an EMBL/GenBank/DDBJ whole genome shotgun (WGS) entry which is preliminary data.</text>
</comment>
<name>A0AAN7R959_TRANT</name>
<evidence type="ECO:0000256" key="2">
    <source>
        <dbReference type="ARBA" id="ARBA00022737"/>
    </source>
</evidence>
<evidence type="ECO:0000313" key="11">
    <source>
        <dbReference type="EMBL" id="KAK4796684.1"/>
    </source>
</evidence>
<dbReference type="PROSITE" id="PS50090">
    <property type="entry name" value="MYB_LIKE"/>
    <property type="match status" value="2"/>
</dbReference>
<dbReference type="GO" id="GO:0009653">
    <property type="term" value="P:anatomical structure morphogenesis"/>
    <property type="evidence" value="ECO:0007669"/>
    <property type="project" value="UniProtKB-ARBA"/>
</dbReference>
<organism evidence="11 12">
    <name type="scientific">Trapa natans</name>
    <name type="common">Water chestnut</name>
    <dbReference type="NCBI Taxonomy" id="22666"/>
    <lineage>
        <taxon>Eukaryota</taxon>
        <taxon>Viridiplantae</taxon>
        <taxon>Streptophyta</taxon>
        <taxon>Embryophyta</taxon>
        <taxon>Tracheophyta</taxon>
        <taxon>Spermatophyta</taxon>
        <taxon>Magnoliopsida</taxon>
        <taxon>eudicotyledons</taxon>
        <taxon>Gunneridae</taxon>
        <taxon>Pentapetalae</taxon>
        <taxon>rosids</taxon>
        <taxon>malvids</taxon>
        <taxon>Myrtales</taxon>
        <taxon>Lythraceae</taxon>
        <taxon>Trapa</taxon>
    </lineage>
</organism>
<keyword evidence="7" id="KW-0539">Nucleus</keyword>
<dbReference type="CDD" id="cd00167">
    <property type="entry name" value="SANT"/>
    <property type="match status" value="2"/>
</dbReference>
<evidence type="ECO:0000256" key="4">
    <source>
        <dbReference type="ARBA" id="ARBA00023125"/>
    </source>
</evidence>
<dbReference type="FunFam" id="1.10.10.60:FF:000001">
    <property type="entry name" value="MYB-related transcription factor"/>
    <property type="match status" value="1"/>
</dbReference>
<proteinExistence type="predicted"/>
<dbReference type="PANTHER" id="PTHR47995">
    <property type="entry name" value="TRANSCRIPTION FACTOR MYB33-RELATED"/>
    <property type="match status" value="1"/>
</dbReference>
<feature type="domain" description="Myb-like" evidence="9">
    <location>
        <begin position="88"/>
        <end position="138"/>
    </location>
</feature>
<dbReference type="InterPro" id="IPR001005">
    <property type="entry name" value="SANT/Myb"/>
</dbReference>
<dbReference type="Gene3D" id="1.10.10.60">
    <property type="entry name" value="Homeodomain-like"/>
    <property type="match status" value="2"/>
</dbReference>
<dbReference type="EMBL" id="JAXQNO010000006">
    <property type="protein sequence ID" value="KAK4796684.1"/>
    <property type="molecule type" value="Genomic_DNA"/>
</dbReference>
<dbReference type="InterPro" id="IPR017930">
    <property type="entry name" value="Myb_dom"/>
</dbReference>
<keyword evidence="3" id="KW-0805">Transcription regulation</keyword>
<dbReference type="FunFam" id="1.10.10.60:FF:000119">
    <property type="entry name" value="Transcription factor GAMYB"/>
    <property type="match status" value="1"/>
</dbReference>
<feature type="domain" description="Myb-like" evidence="9">
    <location>
        <begin position="35"/>
        <end position="87"/>
    </location>
</feature>
<dbReference type="GO" id="GO:0045893">
    <property type="term" value="P:positive regulation of DNA-templated transcription"/>
    <property type="evidence" value="ECO:0007669"/>
    <property type="project" value="UniProtKB-ARBA"/>
</dbReference>
<evidence type="ECO:0000259" key="10">
    <source>
        <dbReference type="PROSITE" id="PS51294"/>
    </source>
</evidence>
<gene>
    <name evidence="11" type="ORF">SAY86_029010</name>
</gene>
<evidence type="ECO:0000256" key="3">
    <source>
        <dbReference type="ARBA" id="ARBA00023015"/>
    </source>
</evidence>
<keyword evidence="4" id="KW-0238">DNA-binding</keyword>
<protein>
    <recommendedName>
        <fullName evidence="13">Transcription factor GAMYB</fullName>
    </recommendedName>
</protein>
<evidence type="ECO:0000256" key="7">
    <source>
        <dbReference type="ARBA" id="ARBA00023242"/>
    </source>
</evidence>
<keyword evidence="2" id="KW-0677">Repeat</keyword>
<evidence type="ECO:0000313" key="12">
    <source>
        <dbReference type="Proteomes" id="UP001346149"/>
    </source>
</evidence>
<dbReference type="GO" id="GO:0003677">
    <property type="term" value="F:DNA binding"/>
    <property type="evidence" value="ECO:0007669"/>
    <property type="project" value="UniProtKB-KW"/>
</dbReference>
<evidence type="ECO:0000256" key="5">
    <source>
        <dbReference type="ARBA" id="ARBA00023159"/>
    </source>
</evidence>
<accession>A0AAN7R959</accession>
<dbReference type="AlphaFoldDB" id="A0AAN7R959"/>
<comment type="subcellular location">
    <subcellularLocation>
        <location evidence="1">Nucleus</location>
    </subcellularLocation>
</comment>
<reference evidence="11 12" key="1">
    <citation type="journal article" date="2023" name="Hortic Res">
        <title>Pangenome of water caltrop reveals structural variations and asymmetric subgenome divergence after allopolyploidization.</title>
        <authorList>
            <person name="Zhang X."/>
            <person name="Chen Y."/>
            <person name="Wang L."/>
            <person name="Yuan Y."/>
            <person name="Fang M."/>
            <person name="Shi L."/>
            <person name="Lu R."/>
            <person name="Comes H.P."/>
            <person name="Ma Y."/>
            <person name="Chen Y."/>
            <person name="Huang G."/>
            <person name="Zhou Y."/>
            <person name="Zheng Z."/>
            <person name="Qiu Y."/>
        </authorList>
    </citation>
    <scope>NUCLEOTIDE SEQUENCE [LARGE SCALE GENOMIC DNA]</scope>
    <source>
        <strain evidence="11">F231</strain>
    </source>
</reference>
<evidence type="ECO:0008006" key="13">
    <source>
        <dbReference type="Google" id="ProtNLM"/>
    </source>
</evidence>
<keyword evidence="6" id="KW-0804">Transcription</keyword>
<feature type="domain" description="HTH myb-type" evidence="10">
    <location>
        <begin position="88"/>
        <end position="142"/>
    </location>
</feature>
<dbReference type="InterPro" id="IPR009057">
    <property type="entry name" value="Homeodomain-like_sf"/>
</dbReference>
<dbReference type="GO" id="GO:0048235">
    <property type="term" value="P:pollen sperm cell differentiation"/>
    <property type="evidence" value="ECO:0007669"/>
    <property type="project" value="UniProtKB-ARBA"/>
</dbReference>
<evidence type="ECO:0000256" key="1">
    <source>
        <dbReference type="ARBA" id="ARBA00004123"/>
    </source>
</evidence>
<dbReference type="PROSITE" id="PS51294">
    <property type="entry name" value="HTH_MYB"/>
    <property type="match status" value="2"/>
</dbReference>
<dbReference type="Proteomes" id="UP001346149">
    <property type="component" value="Unassembled WGS sequence"/>
</dbReference>
<evidence type="ECO:0000256" key="8">
    <source>
        <dbReference type="SAM" id="MobiDB-lite"/>
    </source>
</evidence>
<dbReference type="SUPFAM" id="SSF46689">
    <property type="entry name" value="Homeodomain-like"/>
    <property type="match status" value="1"/>
</dbReference>
<feature type="region of interest" description="Disordered" evidence="8">
    <location>
        <begin position="380"/>
        <end position="402"/>
    </location>
</feature>
<keyword evidence="12" id="KW-1185">Reference proteome</keyword>
<evidence type="ECO:0000256" key="6">
    <source>
        <dbReference type="ARBA" id="ARBA00023163"/>
    </source>
</evidence>
<sequence length="531" mass="58469">MSQNAKVKVDNGGLLRDLIDSDLVGKGRGGESTDEAVLKKGPWTSTEDAILVDYVKKHGEGNWNAVQKNSGLSRCGKSCRLRWANHLRPNLKKGAFSIEEESLIFELQAKMGNKWARMAALLPGRTDNEIKNYWNTRIKRRLRAGLPLHPVEGCMQAVAGEDQQNPSFHEINTANMGFLPSSGYHSPDVVFEGLNAGQGFLSCISEHDEVSTGSLQMNCLEPTQFGSRMPCMINYQRGSISQYSSFSGKSEDLFSFLNPCEDDRDEKIIGSFGHSFSFDQDPADKNLLPTFHVQGSHSFSNGNSSTSRRTALKLELPSFQASEAELNSMWIASASNQTLLESVDPLIQSLPRSPKVESEYLSPQNNGLLEVLVYEATQSSTKNQSHDKGSNSFSQTAGDTGGSSLDFCETQLDEYRDPISPLGQSETSIFNDYRVSASGGSHGDQPHADTFPVHSAVLGLKEDGLNQFELREREQETPTESIYTWPDALLASSDWFGQRYGPFTGETPISDSMAFLVGYDLTGDYKRTAEA</sequence>
<dbReference type="SMART" id="SM00717">
    <property type="entry name" value="SANT"/>
    <property type="match status" value="2"/>
</dbReference>
<keyword evidence="5" id="KW-0010">Activator</keyword>
<evidence type="ECO:0000259" key="9">
    <source>
        <dbReference type="PROSITE" id="PS50090"/>
    </source>
</evidence>
<dbReference type="GO" id="GO:0005634">
    <property type="term" value="C:nucleus"/>
    <property type="evidence" value="ECO:0007669"/>
    <property type="project" value="UniProtKB-SubCell"/>
</dbReference>
<feature type="domain" description="HTH myb-type" evidence="10">
    <location>
        <begin position="38"/>
        <end position="87"/>
    </location>
</feature>
<dbReference type="PANTHER" id="PTHR47995:SF18">
    <property type="entry name" value="TRANSCRIPTION FACTOR MYB65"/>
    <property type="match status" value="1"/>
</dbReference>
<dbReference type="Pfam" id="PF00249">
    <property type="entry name" value="Myb_DNA-binding"/>
    <property type="match status" value="2"/>
</dbReference>
<dbReference type="GO" id="GO:0040008">
    <property type="term" value="P:regulation of growth"/>
    <property type="evidence" value="ECO:0007669"/>
    <property type="project" value="UniProtKB-ARBA"/>
</dbReference>